<feature type="transmembrane region" description="Helical" evidence="1">
    <location>
        <begin position="20"/>
        <end position="45"/>
    </location>
</feature>
<sequence>MLRHDSYETMEWYLNKMRLFIFMLLIQQNFPCVLIFPVIIVSKFLNKAYFKSKLYGKTVTNNSLQLTVETSACSYSTAG</sequence>
<name>A0A0V1MQ19_9BILA</name>
<organism evidence="2 3">
    <name type="scientific">Trichinella papuae</name>
    <dbReference type="NCBI Taxonomy" id="268474"/>
    <lineage>
        <taxon>Eukaryota</taxon>
        <taxon>Metazoa</taxon>
        <taxon>Ecdysozoa</taxon>
        <taxon>Nematoda</taxon>
        <taxon>Enoplea</taxon>
        <taxon>Dorylaimia</taxon>
        <taxon>Trichinellida</taxon>
        <taxon>Trichinellidae</taxon>
        <taxon>Trichinella</taxon>
    </lineage>
</organism>
<dbReference type="EMBL" id="JYDO01000057">
    <property type="protein sequence ID" value="KRZ73913.1"/>
    <property type="molecule type" value="Genomic_DNA"/>
</dbReference>
<evidence type="ECO:0000256" key="1">
    <source>
        <dbReference type="SAM" id="Phobius"/>
    </source>
</evidence>
<dbReference type="AlphaFoldDB" id="A0A0V1MQ19"/>
<keyword evidence="1" id="KW-0472">Membrane</keyword>
<evidence type="ECO:0000313" key="2">
    <source>
        <dbReference type="EMBL" id="KRZ73913.1"/>
    </source>
</evidence>
<proteinExistence type="predicted"/>
<comment type="caution">
    <text evidence="2">The sequence shown here is derived from an EMBL/GenBank/DDBJ whole genome shotgun (WGS) entry which is preliminary data.</text>
</comment>
<protein>
    <submittedName>
        <fullName evidence="2">Uncharacterized protein</fullName>
    </submittedName>
</protein>
<keyword evidence="1" id="KW-0812">Transmembrane</keyword>
<evidence type="ECO:0000313" key="3">
    <source>
        <dbReference type="Proteomes" id="UP000054843"/>
    </source>
</evidence>
<keyword evidence="1" id="KW-1133">Transmembrane helix</keyword>
<dbReference type="Proteomes" id="UP000054843">
    <property type="component" value="Unassembled WGS sequence"/>
</dbReference>
<accession>A0A0V1MQ19</accession>
<gene>
    <name evidence="2" type="ORF">T10_9825</name>
</gene>
<reference evidence="2 3" key="1">
    <citation type="submission" date="2015-01" db="EMBL/GenBank/DDBJ databases">
        <title>Evolution of Trichinella species and genotypes.</title>
        <authorList>
            <person name="Korhonen P.K."/>
            <person name="Edoardo P."/>
            <person name="Giuseppe L.R."/>
            <person name="Gasser R.B."/>
        </authorList>
    </citation>
    <scope>NUCLEOTIDE SEQUENCE [LARGE SCALE GENOMIC DNA]</scope>
    <source>
        <strain evidence="2">ISS1980</strain>
    </source>
</reference>
<keyword evidence="3" id="KW-1185">Reference proteome</keyword>